<reference evidence="2 3" key="1">
    <citation type="submission" date="2023-08" db="EMBL/GenBank/DDBJ databases">
        <title>Comparative genomics and taxonomic characterization of three novel marine species of genus Marivirga.</title>
        <authorList>
            <person name="Muhammad N."/>
            <person name="Kim S.-G."/>
        </authorList>
    </citation>
    <scope>NUCLEOTIDE SEQUENCE [LARGE SCALE GENOMIC DNA]</scope>
    <source>
        <strain evidence="2 3">BDSF4-3</strain>
    </source>
</reference>
<dbReference type="RefSeq" id="WP_308351390.1">
    <property type="nucleotide sequence ID" value="NZ_CP129971.1"/>
</dbReference>
<accession>A0AA49GC92</accession>
<keyword evidence="3" id="KW-1185">Reference proteome</keyword>
<feature type="domain" description="DinB-like" evidence="1">
    <location>
        <begin position="35"/>
        <end position="157"/>
    </location>
</feature>
<dbReference type="EMBL" id="CP129971">
    <property type="protein sequence ID" value="WKK75371.1"/>
    <property type="molecule type" value="Genomic_DNA"/>
</dbReference>
<dbReference type="Gene3D" id="1.20.120.450">
    <property type="entry name" value="dinb family like domain"/>
    <property type="match status" value="1"/>
</dbReference>
<dbReference type="Pfam" id="PF12867">
    <property type="entry name" value="DinB_2"/>
    <property type="match status" value="1"/>
</dbReference>
<evidence type="ECO:0000313" key="2">
    <source>
        <dbReference type="EMBL" id="WKK75371.1"/>
    </source>
</evidence>
<proteinExistence type="predicted"/>
<protein>
    <submittedName>
        <fullName evidence="2">DinB family protein</fullName>
    </submittedName>
</protein>
<dbReference type="InterPro" id="IPR024775">
    <property type="entry name" value="DinB-like"/>
</dbReference>
<sequence length="175" mass="20481">MKNLIKGICLLLTFSFTIMEGKAQDYFQEEYPKVWERTTAYSRTIAESMPEQLYNFKVYQDGMSFKEQQLHIVGNISFLCRHITGEYKNFYSRDEIKGLSKKQVLQISDVAFSYVADLIESTKPSVLSQKVMFKGTEMTKMNIFYLIRSHAIHHLGQSIIYLRMNDIEAPEYVGW</sequence>
<evidence type="ECO:0000313" key="3">
    <source>
        <dbReference type="Proteomes" id="UP001230496"/>
    </source>
</evidence>
<name>A0AA49GC92_9BACT</name>
<dbReference type="InterPro" id="IPR034660">
    <property type="entry name" value="DinB/YfiT-like"/>
</dbReference>
<dbReference type="Proteomes" id="UP001230496">
    <property type="component" value="Chromosome"/>
</dbReference>
<organism evidence="2 3">
    <name type="scientific">Marivirga salinarum</name>
    <dbReference type="NCBI Taxonomy" id="3059078"/>
    <lineage>
        <taxon>Bacteria</taxon>
        <taxon>Pseudomonadati</taxon>
        <taxon>Bacteroidota</taxon>
        <taxon>Cytophagia</taxon>
        <taxon>Cytophagales</taxon>
        <taxon>Marivirgaceae</taxon>
        <taxon>Marivirga</taxon>
    </lineage>
</organism>
<dbReference type="KEGG" id="msaa:QYS49_28080"/>
<dbReference type="AlphaFoldDB" id="A0AA49GC92"/>
<evidence type="ECO:0000259" key="1">
    <source>
        <dbReference type="Pfam" id="PF12867"/>
    </source>
</evidence>
<gene>
    <name evidence="2" type="ORF">QYS49_28080</name>
</gene>
<dbReference type="SUPFAM" id="SSF109854">
    <property type="entry name" value="DinB/YfiT-like putative metalloenzymes"/>
    <property type="match status" value="1"/>
</dbReference>